<dbReference type="Gene3D" id="3.40.50.720">
    <property type="entry name" value="NAD(P)-binding Rossmann-like Domain"/>
    <property type="match status" value="1"/>
</dbReference>
<dbReference type="InterPro" id="IPR008927">
    <property type="entry name" value="6-PGluconate_DH-like_C_sf"/>
</dbReference>
<proteinExistence type="predicted"/>
<keyword evidence="4" id="KW-1185">Reference proteome</keyword>
<sequence length="347" mass="37611">MATATVAILSPGEMGAGIARLLRAYNFRIITSNSGRSSYTTDRAAACHIEFVSSDVDLINQADIILSVVPPSESLPTARRVGYAYTYVARGNKPPLYFIDLNATSPGLAERIEEVFARPGIGGTGVRFVDGAILGGPPEFVQTPENPGGAWRKPRIVVSGPERLVGEAGQRLEEALGLKWVGDRVGQASGLKMCFASLTKGLNGLAIQSFTTAANLSLLPELKEEISAYFPPLLDFLEKSVPATPPKAYRCVREMEEIADTHSQTGFSRAVFSGIAEVYRGVAQDDELGKERFDRRSRGTTVEDFAECIREGLSRKEEENNRANAAAAGKEWMQQPPGRAVERMLVD</sequence>
<evidence type="ECO:0000313" key="4">
    <source>
        <dbReference type="Proteomes" id="UP000277580"/>
    </source>
</evidence>
<dbReference type="InParanoid" id="A0A3N4KNW2"/>
<feature type="domain" description="Phosphogluconate dehydrogenase NAD-binding putative C-terminal" evidence="2">
    <location>
        <begin position="213"/>
        <end position="281"/>
    </location>
</feature>
<gene>
    <name evidence="3" type="ORF">P167DRAFT_536083</name>
</gene>
<evidence type="ECO:0000259" key="2">
    <source>
        <dbReference type="Pfam" id="PF09130"/>
    </source>
</evidence>
<dbReference type="SUPFAM" id="SSF48179">
    <property type="entry name" value="6-phosphogluconate dehydrogenase C-terminal domain-like"/>
    <property type="match status" value="1"/>
</dbReference>
<feature type="region of interest" description="Disordered" evidence="1">
    <location>
        <begin position="313"/>
        <end position="347"/>
    </location>
</feature>
<dbReference type="Gene3D" id="1.10.1040.10">
    <property type="entry name" value="N-(1-d-carboxylethyl)-l-norvaline Dehydrogenase, domain 2"/>
    <property type="match status" value="1"/>
</dbReference>
<reference evidence="3 4" key="1">
    <citation type="journal article" date="2018" name="Nat. Ecol. Evol.">
        <title>Pezizomycetes genomes reveal the molecular basis of ectomycorrhizal truffle lifestyle.</title>
        <authorList>
            <person name="Murat C."/>
            <person name="Payen T."/>
            <person name="Noel B."/>
            <person name="Kuo A."/>
            <person name="Morin E."/>
            <person name="Chen J."/>
            <person name="Kohler A."/>
            <person name="Krizsan K."/>
            <person name="Balestrini R."/>
            <person name="Da Silva C."/>
            <person name="Montanini B."/>
            <person name="Hainaut M."/>
            <person name="Levati E."/>
            <person name="Barry K.W."/>
            <person name="Belfiori B."/>
            <person name="Cichocki N."/>
            <person name="Clum A."/>
            <person name="Dockter R.B."/>
            <person name="Fauchery L."/>
            <person name="Guy J."/>
            <person name="Iotti M."/>
            <person name="Le Tacon F."/>
            <person name="Lindquist E.A."/>
            <person name="Lipzen A."/>
            <person name="Malagnac F."/>
            <person name="Mello A."/>
            <person name="Molinier V."/>
            <person name="Miyauchi S."/>
            <person name="Poulain J."/>
            <person name="Riccioni C."/>
            <person name="Rubini A."/>
            <person name="Sitrit Y."/>
            <person name="Splivallo R."/>
            <person name="Traeger S."/>
            <person name="Wang M."/>
            <person name="Zifcakova L."/>
            <person name="Wipf D."/>
            <person name="Zambonelli A."/>
            <person name="Paolocci F."/>
            <person name="Nowrousian M."/>
            <person name="Ottonello S."/>
            <person name="Baldrian P."/>
            <person name="Spatafora J.W."/>
            <person name="Henrissat B."/>
            <person name="Nagy L.G."/>
            <person name="Aury J.M."/>
            <person name="Wincker P."/>
            <person name="Grigoriev I.V."/>
            <person name="Bonfante P."/>
            <person name="Martin F.M."/>
        </authorList>
    </citation>
    <scope>NUCLEOTIDE SEQUENCE [LARGE SCALE GENOMIC DNA]</scope>
    <source>
        <strain evidence="3 4">CCBAS932</strain>
    </source>
</reference>
<accession>A0A3N4KNW2</accession>
<dbReference type="InterPro" id="IPR036291">
    <property type="entry name" value="NAD(P)-bd_dom_sf"/>
</dbReference>
<evidence type="ECO:0000256" key="1">
    <source>
        <dbReference type="SAM" id="MobiDB-lite"/>
    </source>
</evidence>
<dbReference type="EMBL" id="ML119130">
    <property type="protein sequence ID" value="RPB12227.1"/>
    <property type="molecule type" value="Genomic_DNA"/>
</dbReference>
<dbReference type="AlphaFoldDB" id="A0A3N4KNW2"/>
<dbReference type="STRING" id="1392247.A0A3N4KNW2"/>
<protein>
    <submittedName>
        <fullName evidence="3">6-phosphogluconate dehydrogenase C-terminal domain-like protein</fullName>
    </submittedName>
</protein>
<dbReference type="SUPFAM" id="SSF51735">
    <property type="entry name" value="NAD(P)-binding Rossmann-fold domains"/>
    <property type="match status" value="1"/>
</dbReference>
<name>A0A3N4KNW2_9PEZI</name>
<dbReference type="Proteomes" id="UP000277580">
    <property type="component" value="Unassembled WGS sequence"/>
</dbReference>
<dbReference type="Pfam" id="PF09130">
    <property type="entry name" value="DUF1932"/>
    <property type="match status" value="1"/>
</dbReference>
<evidence type="ECO:0000313" key="3">
    <source>
        <dbReference type="EMBL" id="RPB12227.1"/>
    </source>
</evidence>
<dbReference type="InterPro" id="IPR015814">
    <property type="entry name" value="Pgluconate_DH_NAD-bd_C"/>
</dbReference>
<organism evidence="3 4">
    <name type="scientific">Morchella conica CCBAS932</name>
    <dbReference type="NCBI Taxonomy" id="1392247"/>
    <lineage>
        <taxon>Eukaryota</taxon>
        <taxon>Fungi</taxon>
        <taxon>Dikarya</taxon>
        <taxon>Ascomycota</taxon>
        <taxon>Pezizomycotina</taxon>
        <taxon>Pezizomycetes</taxon>
        <taxon>Pezizales</taxon>
        <taxon>Morchellaceae</taxon>
        <taxon>Morchella</taxon>
    </lineage>
</organism>
<dbReference type="InterPro" id="IPR013328">
    <property type="entry name" value="6PGD_dom2"/>
</dbReference>
<dbReference type="OrthoDB" id="9988102at2759"/>